<feature type="region of interest" description="Disordered" evidence="8">
    <location>
        <begin position="1"/>
        <end position="163"/>
    </location>
</feature>
<keyword evidence="5" id="KW-0949">S-adenosyl-L-methionine</keyword>
<dbReference type="PANTHER" id="PTHR46223">
    <property type="entry name" value="HISTONE-LYSINE N-METHYLTRANSFERASE SUV39H"/>
    <property type="match status" value="1"/>
</dbReference>
<dbReference type="GO" id="GO:0008168">
    <property type="term" value="F:methyltransferase activity"/>
    <property type="evidence" value="ECO:0007669"/>
    <property type="project" value="UniProtKB-KW"/>
</dbReference>
<evidence type="ECO:0000313" key="11">
    <source>
        <dbReference type="Proteomes" id="UP000486351"/>
    </source>
</evidence>
<feature type="compositionally biased region" description="Polar residues" evidence="8">
    <location>
        <begin position="9"/>
        <end position="20"/>
    </location>
</feature>
<feature type="compositionally biased region" description="Low complexity" evidence="8">
    <location>
        <begin position="78"/>
        <end position="94"/>
    </location>
</feature>
<evidence type="ECO:0000256" key="1">
    <source>
        <dbReference type="ARBA" id="ARBA00004286"/>
    </source>
</evidence>
<dbReference type="InterPro" id="IPR050973">
    <property type="entry name" value="H3K9_Histone-Lys_N-MTase"/>
</dbReference>
<organism evidence="10 11">
    <name type="scientific">Phytophthora fragariae</name>
    <dbReference type="NCBI Taxonomy" id="53985"/>
    <lineage>
        <taxon>Eukaryota</taxon>
        <taxon>Sar</taxon>
        <taxon>Stramenopiles</taxon>
        <taxon>Oomycota</taxon>
        <taxon>Peronosporomycetes</taxon>
        <taxon>Peronosporales</taxon>
        <taxon>Peronosporaceae</taxon>
        <taxon>Phytophthora</taxon>
    </lineage>
</organism>
<keyword evidence="6" id="KW-0479">Metal-binding</keyword>
<dbReference type="GO" id="GO:0046872">
    <property type="term" value="F:metal ion binding"/>
    <property type="evidence" value="ECO:0007669"/>
    <property type="project" value="UniProtKB-KW"/>
</dbReference>
<evidence type="ECO:0000256" key="6">
    <source>
        <dbReference type="ARBA" id="ARBA00022723"/>
    </source>
</evidence>
<dbReference type="InterPro" id="IPR001214">
    <property type="entry name" value="SET_dom"/>
</dbReference>
<proteinExistence type="predicted"/>
<dbReference type="SMART" id="SM00317">
    <property type="entry name" value="SET"/>
    <property type="match status" value="1"/>
</dbReference>
<dbReference type="AlphaFoldDB" id="A0A6G0RER1"/>
<sequence>MSSEDEENTPPNIQPSQQYDRVSKRRVEGDSDSASATGTATPPWLPPERSRPKSKAATNPPPSQKSTSAPVSPPMPSRPYSSPTTSSPVLLETPPRSPARPRTNNALQLRHEGRRARREASAPYARRQSAPQRDARPVINPRGAMRVTADESPRAQLRGPRPRDRFIPAQWPYRVIHLREQFNPLATVFPSVPHFGWRDCQSPCRVDSCRNSLMHLYCNINCCPYGGLCGNALVESSKVYLGRDVRTRSLGVVAGKGIEAGEVLGQYLGEMEHVSVSRAGRPRNSGYRLVMRQRPDRPTFPVRVAINAENMGGHMRFVNHSCQPVAKFVEVANGRRTTVVVASMQDIHPGEEVTVDYGDDLWFVCRCGLDGCRHRNIQDAQDP</sequence>
<protein>
    <recommendedName>
        <fullName evidence="9">SET domain-containing protein</fullName>
    </recommendedName>
</protein>
<evidence type="ECO:0000313" key="10">
    <source>
        <dbReference type="EMBL" id="KAE9330657.1"/>
    </source>
</evidence>
<dbReference type="PROSITE" id="PS50280">
    <property type="entry name" value="SET"/>
    <property type="match status" value="1"/>
</dbReference>
<evidence type="ECO:0000256" key="2">
    <source>
        <dbReference type="ARBA" id="ARBA00022454"/>
    </source>
</evidence>
<dbReference type="Gene3D" id="2.170.270.10">
    <property type="entry name" value="SET domain"/>
    <property type="match status" value="1"/>
</dbReference>
<gene>
    <name evidence="10" type="ORF">PF008_g15685</name>
</gene>
<dbReference type="EMBL" id="QXFY01001033">
    <property type="protein sequence ID" value="KAE9330657.1"/>
    <property type="molecule type" value="Genomic_DNA"/>
</dbReference>
<keyword evidence="4" id="KW-0808">Transferase</keyword>
<evidence type="ECO:0000256" key="5">
    <source>
        <dbReference type="ARBA" id="ARBA00022691"/>
    </source>
</evidence>
<keyword evidence="2" id="KW-0158">Chromosome</keyword>
<evidence type="ECO:0000256" key="4">
    <source>
        <dbReference type="ARBA" id="ARBA00022679"/>
    </source>
</evidence>
<keyword evidence="3" id="KW-0489">Methyltransferase</keyword>
<dbReference type="Pfam" id="PF00856">
    <property type="entry name" value="SET"/>
    <property type="match status" value="1"/>
</dbReference>
<reference evidence="10 11" key="1">
    <citation type="submission" date="2018-09" db="EMBL/GenBank/DDBJ databases">
        <title>Genomic investigation of the strawberry pathogen Phytophthora fragariae indicates pathogenicity is determined by transcriptional variation in three key races.</title>
        <authorList>
            <person name="Adams T.M."/>
            <person name="Armitage A.D."/>
            <person name="Sobczyk M.K."/>
            <person name="Bates H.J."/>
            <person name="Dunwell J.M."/>
            <person name="Nellist C.F."/>
            <person name="Harrison R.J."/>
        </authorList>
    </citation>
    <scope>NUCLEOTIDE SEQUENCE [LARGE SCALE GENOMIC DNA]</scope>
    <source>
        <strain evidence="10 11">NOV-77</strain>
    </source>
</reference>
<evidence type="ECO:0000256" key="3">
    <source>
        <dbReference type="ARBA" id="ARBA00022603"/>
    </source>
</evidence>
<dbReference type="InterPro" id="IPR046341">
    <property type="entry name" value="SET_dom_sf"/>
</dbReference>
<keyword evidence="7" id="KW-0862">Zinc</keyword>
<dbReference type="Proteomes" id="UP000486351">
    <property type="component" value="Unassembled WGS sequence"/>
</dbReference>
<evidence type="ECO:0000259" key="9">
    <source>
        <dbReference type="PROSITE" id="PS50280"/>
    </source>
</evidence>
<comment type="caution">
    <text evidence="10">The sequence shown here is derived from an EMBL/GenBank/DDBJ whole genome shotgun (WGS) entry which is preliminary data.</text>
</comment>
<dbReference type="GO" id="GO:0005694">
    <property type="term" value="C:chromosome"/>
    <property type="evidence" value="ECO:0007669"/>
    <property type="project" value="UniProtKB-SubCell"/>
</dbReference>
<comment type="subcellular location">
    <subcellularLocation>
        <location evidence="1">Chromosome</location>
    </subcellularLocation>
</comment>
<evidence type="ECO:0000256" key="8">
    <source>
        <dbReference type="SAM" id="MobiDB-lite"/>
    </source>
</evidence>
<evidence type="ECO:0000256" key="7">
    <source>
        <dbReference type="ARBA" id="ARBA00022833"/>
    </source>
</evidence>
<dbReference type="GO" id="GO:0032259">
    <property type="term" value="P:methylation"/>
    <property type="evidence" value="ECO:0007669"/>
    <property type="project" value="UniProtKB-KW"/>
</dbReference>
<feature type="domain" description="SET" evidence="9">
    <location>
        <begin position="237"/>
        <end position="358"/>
    </location>
</feature>
<name>A0A6G0RER1_9STRA</name>
<dbReference type="SUPFAM" id="SSF82199">
    <property type="entry name" value="SET domain"/>
    <property type="match status" value="1"/>
</dbReference>
<dbReference type="PANTHER" id="PTHR46223:SF3">
    <property type="entry name" value="HISTONE-LYSINE N-METHYLTRANSFERASE SET-23"/>
    <property type="match status" value="1"/>
</dbReference>
<accession>A0A6G0RER1</accession>